<dbReference type="OrthoDB" id="5525274at2"/>
<dbReference type="InParanoid" id="A0A540VFK3"/>
<dbReference type="EMBL" id="VIGC01000013">
    <property type="protein sequence ID" value="TQE95554.1"/>
    <property type="molecule type" value="Genomic_DNA"/>
</dbReference>
<dbReference type="AlphaFoldDB" id="A0A540VFK3"/>
<evidence type="ECO:0000313" key="3">
    <source>
        <dbReference type="Proteomes" id="UP000317371"/>
    </source>
</evidence>
<evidence type="ECO:0000256" key="1">
    <source>
        <dbReference type="SAM" id="MobiDB-lite"/>
    </source>
</evidence>
<keyword evidence="3" id="KW-1185">Reference proteome</keyword>
<protein>
    <submittedName>
        <fullName evidence="2">Uncharacterized protein</fullName>
    </submittedName>
</protein>
<feature type="compositionally biased region" description="Low complexity" evidence="1">
    <location>
        <begin position="275"/>
        <end position="287"/>
    </location>
</feature>
<feature type="region of interest" description="Disordered" evidence="1">
    <location>
        <begin position="623"/>
        <end position="644"/>
    </location>
</feature>
<gene>
    <name evidence="2" type="ORF">FKZ61_12000</name>
</gene>
<evidence type="ECO:0000313" key="2">
    <source>
        <dbReference type="EMBL" id="TQE95554.1"/>
    </source>
</evidence>
<reference evidence="2 3" key="1">
    <citation type="submission" date="2019-06" db="EMBL/GenBank/DDBJ databases">
        <title>Genome sequence of Litorilinea aerophila BAA-2444.</title>
        <authorList>
            <person name="Maclea K.S."/>
            <person name="Maurais E.G."/>
            <person name="Iannazzi L.C."/>
        </authorList>
    </citation>
    <scope>NUCLEOTIDE SEQUENCE [LARGE SCALE GENOMIC DNA]</scope>
    <source>
        <strain evidence="2 3">ATCC BAA-2444</strain>
    </source>
</reference>
<comment type="caution">
    <text evidence="2">The sequence shown here is derived from an EMBL/GenBank/DDBJ whole genome shotgun (WGS) entry which is preliminary data.</text>
</comment>
<dbReference type="RefSeq" id="WP_141610373.1">
    <property type="nucleotide sequence ID" value="NZ_VIGC02000013.1"/>
</dbReference>
<feature type="region of interest" description="Disordered" evidence="1">
    <location>
        <begin position="275"/>
        <end position="379"/>
    </location>
</feature>
<sequence>MDPSPPRRVRTLRLRAPREPLIRRGAILLADALHTATLPGDDARLWVVRHLDVGAIHPGESSAALALRVEARLRQVTVQAVHGSRPDGERRPAVYFRDELEPYILLARHLAQGGTASAWYWPRAIRPWDPRMATAAGLSLLLAGATGTRVGPVGALHLVRALLEANCLDPLLACLTPLDGDAWLRRFGWDCAPRRLPPGRDPGHALSWPAPPASLPGQDALIRWARQWGLEDARTRWLAAGLWTLASTWAGTWLLDPGGLMAQVGQWLQARAGETGQAAAQAGTPDQALPPAAGRPESLRRAQDGLEPVDSEAAEASQASDRLHREGRQPSLPPASAPAHAPRGQPSARQGQEAEAPRARPPAGSELDPPPVPGEEDGRQASRYAGRLFLLNVLNRLAFGPWLAEHPAWLAGHFPAHLWHHLDRRLDLDGQDPLLLALAPPLPAPAQLADLGDLHFVAPAAWRATVCRGEGLQLRRLGPTGEVRLLRDGSGRLSLATWHGDPPPEVPARFGPVPENPDRVSRGLGASASRLDLACQAWTLAIRRWLWGYARLGLAETVKRPGYIAATPTHVDIYFPIRDTDLAIRKAGLDLDPGWVPWFQRVVTFHYVDDPVDDDALPGGFLRLAGDGNPSGPPEGTTGGRGRP</sequence>
<organism evidence="2 3">
    <name type="scientific">Litorilinea aerophila</name>
    <dbReference type="NCBI Taxonomy" id="1204385"/>
    <lineage>
        <taxon>Bacteria</taxon>
        <taxon>Bacillati</taxon>
        <taxon>Chloroflexota</taxon>
        <taxon>Caldilineae</taxon>
        <taxon>Caldilineales</taxon>
        <taxon>Caldilineaceae</taxon>
        <taxon>Litorilinea</taxon>
    </lineage>
</organism>
<accession>A0A540VFK3</accession>
<proteinExistence type="predicted"/>
<dbReference type="Proteomes" id="UP000317371">
    <property type="component" value="Unassembled WGS sequence"/>
</dbReference>
<name>A0A540VFK3_9CHLR</name>